<comment type="caution">
    <text evidence="1">The sequence shown here is derived from an EMBL/GenBank/DDBJ whole genome shotgun (WGS) entry which is preliminary data.</text>
</comment>
<proteinExistence type="predicted"/>
<dbReference type="EMBL" id="CAUYUJ010013224">
    <property type="protein sequence ID" value="CAK0835800.1"/>
    <property type="molecule type" value="Genomic_DNA"/>
</dbReference>
<organism evidence="1 2">
    <name type="scientific">Prorocentrum cordatum</name>
    <dbReference type="NCBI Taxonomy" id="2364126"/>
    <lineage>
        <taxon>Eukaryota</taxon>
        <taxon>Sar</taxon>
        <taxon>Alveolata</taxon>
        <taxon>Dinophyceae</taxon>
        <taxon>Prorocentrales</taxon>
        <taxon>Prorocentraceae</taxon>
        <taxon>Prorocentrum</taxon>
    </lineage>
</organism>
<evidence type="ECO:0000313" key="2">
    <source>
        <dbReference type="Proteomes" id="UP001189429"/>
    </source>
</evidence>
<protein>
    <submittedName>
        <fullName evidence="1">Uncharacterized protein</fullName>
    </submittedName>
</protein>
<feature type="non-terminal residue" evidence="1">
    <location>
        <position position="1"/>
    </location>
</feature>
<evidence type="ECO:0000313" key="1">
    <source>
        <dbReference type="EMBL" id="CAK0835800.1"/>
    </source>
</evidence>
<gene>
    <name evidence="1" type="ORF">PCOR1329_LOCUS32494</name>
</gene>
<dbReference type="Proteomes" id="UP001189429">
    <property type="component" value="Unassembled WGS sequence"/>
</dbReference>
<keyword evidence="2" id="KW-1185">Reference proteome</keyword>
<sequence length="112" mass="13004">VMIFLQDDYKWKGFEDCLRTDLTYVNFIQPYKLRNASFFTKPGSAVFEQCVRNYADLFDLAGSFPDKVEPLLGTHPLNNFAVGRVNVRRRPLAVWKEAYERSIPKSRTSAYS</sequence>
<accession>A0ABN9STS2</accession>
<name>A0ABN9STS2_9DINO</name>
<reference evidence="1" key="1">
    <citation type="submission" date="2023-10" db="EMBL/GenBank/DDBJ databases">
        <authorList>
            <person name="Chen Y."/>
            <person name="Shah S."/>
            <person name="Dougan E. K."/>
            <person name="Thang M."/>
            <person name="Chan C."/>
        </authorList>
    </citation>
    <scope>NUCLEOTIDE SEQUENCE [LARGE SCALE GENOMIC DNA]</scope>
</reference>